<evidence type="ECO:0000256" key="3">
    <source>
        <dbReference type="ARBA" id="ARBA00022692"/>
    </source>
</evidence>
<name>A0A1F6W6Z2_9BACT</name>
<dbReference type="Proteomes" id="UP000178374">
    <property type="component" value="Unassembled WGS sequence"/>
</dbReference>
<feature type="transmembrane region" description="Helical" evidence="6">
    <location>
        <begin position="12"/>
        <end position="31"/>
    </location>
</feature>
<dbReference type="GO" id="GO:0005886">
    <property type="term" value="C:plasma membrane"/>
    <property type="evidence" value="ECO:0007669"/>
    <property type="project" value="TreeGrafter"/>
</dbReference>
<evidence type="ECO:0008006" key="9">
    <source>
        <dbReference type="Google" id="ProtNLM"/>
    </source>
</evidence>
<evidence type="ECO:0000256" key="2">
    <source>
        <dbReference type="ARBA" id="ARBA00022679"/>
    </source>
</evidence>
<feature type="transmembrane region" description="Helical" evidence="6">
    <location>
        <begin position="68"/>
        <end position="92"/>
    </location>
</feature>
<gene>
    <name evidence="7" type="ORF">A3B85_02815</name>
</gene>
<protein>
    <recommendedName>
        <fullName evidence="9">Phospho-N-acetylmuramoyl-pentapeptide-transferase</fullName>
    </recommendedName>
</protein>
<dbReference type="AlphaFoldDB" id="A0A1F6W6Z2"/>
<keyword evidence="5 6" id="KW-0472">Membrane</keyword>
<dbReference type="GO" id="GO:0044038">
    <property type="term" value="P:cell wall macromolecule biosynthetic process"/>
    <property type="evidence" value="ECO:0007669"/>
    <property type="project" value="TreeGrafter"/>
</dbReference>
<feature type="transmembrane region" description="Helical" evidence="6">
    <location>
        <begin position="277"/>
        <end position="298"/>
    </location>
</feature>
<dbReference type="GO" id="GO:0071555">
    <property type="term" value="P:cell wall organization"/>
    <property type="evidence" value="ECO:0007669"/>
    <property type="project" value="TreeGrafter"/>
</dbReference>
<evidence type="ECO:0000256" key="5">
    <source>
        <dbReference type="ARBA" id="ARBA00023136"/>
    </source>
</evidence>
<evidence type="ECO:0000313" key="7">
    <source>
        <dbReference type="EMBL" id="OGI77661.1"/>
    </source>
</evidence>
<dbReference type="EMBL" id="MFUA01000004">
    <property type="protein sequence ID" value="OGI77661.1"/>
    <property type="molecule type" value="Genomic_DNA"/>
</dbReference>
<feature type="transmembrane region" description="Helical" evidence="6">
    <location>
        <begin position="252"/>
        <end position="271"/>
    </location>
</feature>
<keyword evidence="3 6" id="KW-0812">Transmembrane</keyword>
<keyword evidence="2" id="KW-0808">Transferase</keyword>
<feature type="transmembrane region" description="Helical" evidence="6">
    <location>
        <begin position="332"/>
        <end position="350"/>
    </location>
</feature>
<feature type="transmembrane region" description="Helical" evidence="6">
    <location>
        <begin position="228"/>
        <end position="245"/>
    </location>
</feature>
<sequence length="351" mass="39733">MYLNLVKIFLPTAFAFFLGLFLTPVATYFFYKYKMWKKYSRNINTIAPDFSKIHNHKEELNTPRVGGIIIWISALFTTLIFYLVSIFFPSIATEKMNFLSRNQTLIPLFTLLLGSLIGLWDDLIQIYGNGRFARDDKSWRIWKIFLVTSISLLIGFWFFYKLEMTSMHIPFGGEIYLGVLIIPFFIIVALATFSGGVIDGIDGLSGGVFASIFAAYSAIAFANNQIDIATFSGVITGVTLAFLWFNIPPARFYMGETGIMGLTITLAALAFLTDSVLILPIVALPLVITSFSDIIQMISKKLRNGKRVFRVAPLHHHFEVIGWSRYKITMRYWVLSIVFAIIGIILAIISR</sequence>
<accession>A0A1F6W6Z2</accession>
<proteinExistence type="predicted"/>
<reference evidence="7 8" key="1">
    <citation type="journal article" date="2016" name="Nat. Commun.">
        <title>Thousands of microbial genomes shed light on interconnected biogeochemical processes in an aquifer system.</title>
        <authorList>
            <person name="Anantharaman K."/>
            <person name="Brown C.T."/>
            <person name="Hug L.A."/>
            <person name="Sharon I."/>
            <person name="Castelle C.J."/>
            <person name="Probst A.J."/>
            <person name="Thomas B.C."/>
            <person name="Singh A."/>
            <person name="Wilkins M.J."/>
            <person name="Karaoz U."/>
            <person name="Brodie E.L."/>
            <person name="Williams K.H."/>
            <person name="Hubbard S.S."/>
            <person name="Banfield J.F."/>
        </authorList>
    </citation>
    <scope>NUCLEOTIDE SEQUENCE [LARGE SCALE GENOMIC DNA]</scope>
</reference>
<organism evidence="7 8">
    <name type="scientific">Candidatus Nomurabacteria bacterium RIFCSPHIGHO2_02_FULL_37_13</name>
    <dbReference type="NCBI Taxonomy" id="1801750"/>
    <lineage>
        <taxon>Bacteria</taxon>
        <taxon>Candidatus Nomuraibacteriota</taxon>
    </lineage>
</organism>
<dbReference type="PANTHER" id="PTHR22926:SF5">
    <property type="entry name" value="PHOSPHO-N-ACETYLMURAMOYL-PENTAPEPTIDE-TRANSFERASE HOMOLOG"/>
    <property type="match status" value="1"/>
</dbReference>
<evidence type="ECO:0000256" key="6">
    <source>
        <dbReference type="SAM" id="Phobius"/>
    </source>
</evidence>
<dbReference type="GO" id="GO:0016780">
    <property type="term" value="F:phosphotransferase activity, for other substituted phosphate groups"/>
    <property type="evidence" value="ECO:0007669"/>
    <property type="project" value="InterPro"/>
</dbReference>
<keyword evidence="4 6" id="KW-1133">Transmembrane helix</keyword>
<evidence type="ECO:0000256" key="4">
    <source>
        <dbReference type="ARBA" id="ARBA00022989"/>
    </source>
</evidence>
<dbReference type="Pfam" id="PF00953">
    <property type="entry name" value="Glycos_transf_4"/>
    <property type="match status" value="1"/>
</dbReference>
<evidence type="ECO:0000256" key="1">
    <source>
        <dbReference type="ARBA" id="ARBA00004141"/>
    </source>
</evidence>
<feature type="transmembrane region" description="Helical" evidence="6">
    <location>
        <begin position="175"/>
        <end position="197"/>
    </location>
</feature>
<feature type="transmembrane region" description="Helical" evidence="6">
    <location>
        <begin position="141"/>
        <end position="160"/>
    </location>
</feature>
<comment type="subcellular location">
    <subcellularLocation>
        <location evidence="1">Membrane</location>
        <topology evidence="1">Multi-pass membrane protein</topology>
    </subcellularLocation>
</comment>
<evidence type="ECO:0000313" key="8">
    <source>
        <dbReference type="Proteomes" id="UP000178374"/>
    </source>
</evidence>
<feature type="transmembrane region" description="Helical" evidence="6">
    <location>
        <begin position="104"/>
        <end position="120"/>
    </location>
</feature>
<dbReference type="STRING" id="1801750.A3B85_02815"/>
<dbReference type="PANTHER" id="PTHR22926">
    <property type="entry name" value="PHOSPHO-N-ACETYLMURAMOYL-PENTAPEPTIDE-TRANSFERASE"/>
    <property type="match status" value="1"/>
</dbReference>
<comment type="caution">
    <text evidence="7">The sequence shown here is derived from an EMBL/GenBank/DDBJ whole genome shotgun (WGS) entry which is preliminary data.</text>
</comment>
<feature type="transmembrane region" description="Helical" evidence="6">
    <location>
        <begin position="204"/>
        <end position="222"/>
    </location>
</feature>
<dbReference type="InterPro" id="IPR000715">
    <property type="entry name" value="Glycosyl_transferase_4"/>
</dbReference>